<evidence type="ECO:0000256" key="6">
    <source>
        <dbReference type="ARBA" id="ARBA00049091"/>
    </source>
</evidence>
<name>A0ABD0RQ38_CIRMR</name>
<keyword evidence="5" id="KW-0676">Redox-active center</keyword>
<dbReference type="PANTHER" id="PTHR10681:SF111">
    <property type="entry name" value="PEROXIREDOXIN-1"/>
    <property type="match status" value="1"/>
</dbReference>
<dbReference type="Proteomes" id="UP001529510">
    <property type="component" value="Unassembled WGS sequence"/>
</dbReference>
<keyword evidence="9" id="KW-1185">Reference proteome</keyword>
<dbReference type="PANTHER" id="PTHR10681">
    <property type="entry name" value="THIOREDOXIN PEROXIDASE"/>
    <property type="match status" value="1"/>
</dbReference>
<dbReference type="GO" id="GO:0140824">
    <property type="term" value="F:thioredoxin-dependent peroxiredoxin activity"/>
    <property type="evidence" value="ECO:0007669"/>
    <property type="project" value="UniProtKB-EC"/>
</dbReference>
<dbReference type="InterPro" id="IPR050217">
    <property type="entry name" value="Peroxiredoxin"/>
</dbReference>
<evidence type="ECO:0000256" key="5">
    <source>
        <dbReference type="ARBA" id="ARBA00023284"/>
    </source>
</evidence>
<accession>A0ABD0RQ38</accession>
<reference evidence="8 9" key="1">
    <citation type="submission" date="2024-05" db="EMBL/GenBank/DDBJ databases">
        <title>Genome sequencing and assembly of Indian major carp, Cirrhinus mrigala (Hamilton, 1822).</title>
        <authorList>
            <person name="Mohindra V."/>
            <person name="Chowdhury L.M."/>
            <person name="Lal K."/>
            <person name="Jena J.K."/>
        </authorList>
    </citation>
    <scope>NUCLEOTIDE SEQUENCE [LARGE SCALE GENOMIC DNA]</scope>
    <source>
        <strain evidence="8">CM1030</strain>
        <tissue evidence="8">Blood</tissue>
    </source>
</reference>
<dbReference type="SUPFAM" id="SSF52833">
    <property type="entry name" value="Thioredoxin-like"/>
    <property type="match status" value="1"/>
</dbReference>
<evidence type="ECO:0000256" key="2">
    <source>
        <dbReference type="ARBA" id="ARBA00013017"/>
    </source>
</evidence>
<gene>
    <name evidence="8" type="ORF">M9458_003417</name>
</gene>
<feature type="non-terminal residue" evidence="8">
    <location>
        <position position="50"/>
    </location>
</feature>
<keyword evidence="4" id="KW-1015">Disulfide bond</keyword>
<dbReference type="InterPro" id="IPR036249">
    <property type="entry name" value="Thioredoxin-like_sf"/>
</dbReference>
<proteinExistence type="inferred from homology"/>
<evidence type="ECO:0000313" key="8">
    <source>
        <dbReference type="EMBL" id="KAL0200230.1"/>
    </source>
</evidence>
<feature type="domain" description="Alkyl hydroperoxide reductase subunit C/ Thiol specific antioxidant" evidence="7">
    <location>
        <begin position="1"/>
        <end position="49"/>
    </location>
</feature>
<dbReference type="AlphaFoldDB" id="A0ABD0RQ38"/>
<comment type="catalytic activity">
    <reaction evidence="6">
        <text>a hydroperoxide + [thioredoxin]-dithiol = an alcohol + [thioredoxin]-disulfide + H2O</text>
        <dbReference type="Rhea" id="RHEA:62620"/>
        <dbReference type="Rhea" id="RHEA-COMP:10698"/>
        <dbReference type="Rhea" id="RHEA-COMP:10700"/>
        <dbReference type="ChEBI" id="CHEBI:15377"/>
        <dbReference type="ChEBI" id="CHEBI:29950"/>
        <dbReference type="ChEBI" id="CHEBI:30879"/>
        <dbReference type="ChEBI" id="CHEBI:35924"/>
        <dbReference type="ChEBI" id="CHEBI:50058"/>
        <dbReference type="EC" id="1.11.1.24"/>
    </reaction>
</comment>
<comment type="similarity">
    <text evidence="1">Belongs to the peroxiredoxin family. AhpC/Prx1 subfamily.</text>
</comment>
<dbReference type="Gene3D" id="3.40.30.10">
    <property type="entry name" value="Glutaredoxin"/>
    <property type="match status" value="1"/>
</dbReference>
<evidence type="ECO:0000313" key="9">
    <source>
        <dbReference type="Proteomes" id="UP001529510"/>
    </source>
</evidence>
<feature type="non-terminal residue" evidence="8">
    <location>
        <position position="1"/>
    </location>
</feature>
<dbReference type="InterPro" id="IPR000866">
    <property type="entry name" value="AhpC/TSA"/>
</dbReference>
<protein>
    <recommendedName>
        <fullName evidence="2">thioredoxin-dependent peroxiredoxin</fullName>
        <ecNumber evidence="2">1.11.1.24</ecNumber>
    </recommendedName>
</protein>
<evidence type="ECO:0000256" key="1">
    <source>
        <dbReference type="ARBA" id="ARBA00009796"/>
    </source>
</evidence>
<evidence type="ECO:0000256" key="3">
    <source>
        <dbReference type="ARBA" id="ARBA00023002"/>
    </source>
</evidence>
<organism evidence="8 9">
    <name type="scientific">Cirrhinus mrigala</name>
    <name type="common">Mrigala</name>
    <dbReference type="NCBI Taxonomy" id="683832"/>
    <lineage>
        <taxon>Eukaryota</taxon>
        <taxon>Metazoa</taxon>
        <taxon>Chordata</taxon>
        <taxon>Craniata</taxon>
        <taxon>Vertebrata</taxon>
        <taxon>Euteleostomi</taxon>
        <taxon>Actinopterygii</taxon>
        <taxon>Neopterygii</taxon>
        <taxon>Teleostei</taxon>
        <taxon>Ostariophysi</taxon>
        <taxon>Cypriniformes</taxon>
        <taxon>Cyprinidae</taxon>
        <taxon>Labeoninae</taxon>
        <taxon>Labeonini</taxon>
        <taxon>Cirrhinus</taxon>
    </lineage>
</organism>
<dbReference type="EMBL" id="JAMKFB020000002">
    <property type="protein sequence ID" value="KAL0200230.1"/>
    <property type="molecule type" value="Genomic_DNA"/>
</dbReference>
<keyword evidence="3" id="KW-0560">Oxidoreductase</keyword>
<sequence>KYVVLFFYPLDFTFVCPTEIIAFSDAVEEFKKINCEVIGASVDSHFCHLA</sequence>
<evidence type="ECO:0000259" key="7">
    <source>
        <dbReference type="Pfam" id="PF00578"/>
    </source>
</evidence>
<comment type="caution">
    <text evidence="8">The sequence shown here is derived from an EMBL/GenBank/DDBJ whole genome shotgun (WGS) entry which is preliminary data.</text>
</comment>
<dbReference type="Pfam" id="PF00578">
    <property type="entry name" value="AhpC-TSA"/>
    <property type="match status" value="1"/>
</dbReference>
<dbReference type="EC" id="1.11.1.24" evidence="2"/>
<evidence type="ECO:0000256" key="4">
    <source>
        <dbReference type="ARBA" id="ARBA00023157"/>
    </source>
</evidence>